<accession>L7L8G6</accession>
<evidence type="ECO:0008006" key="3">
    <source>
        <dbReference type="Google" id="ProtNLM"/>
    </source>
</evidence>
<evidence type="ECO:0000313" key="1">
    <source>
        <dbReference type="EMBL" id="GAC56323.1"/>
    </source>
</evidence>
<dbReference type="AlphaFoldDB" id="L7L8G6"/>
<keyword evidence="2" id="KW-1185">Reference proteome</keyword>
<dbReference type="PROSITE" id="PS51257">
    <property type="entry name" value="PROKAR_LIPOPROTEIN"/>
    <property type="match status" value="1"/>
</dbReference>
<sequence>MTVQRRVAATAGAVALGLMVLGCGQNDEPVSAAAGETMPPCEGVATSDYGLGDAIRASLSALTSLSPRFSTGTGTAVPAAGTNTLLVEVHLCGPGAQLDTTKDAATAVAREVAISRTLGDRVQRMTVLNPSTGQRIAAEPFEASAFASDAAASTLRSRWHPTAR</sequence>
<protein>
    <recommendedName>
        <fullName evidence="3">Lipoprotein</fullName>
    </recommendedName>
</protein>
<name>L7L8G6_9ACTN</name>
<comment type="caution">
    <text evidence="1">The sequence shown here is derived from an EMBL/GenBank/DDBJ whole genome shotgun (WGS) entry which is preliminary data.</text>
</comment>
<proteinExistence type="predicted"/>
<dbReference type="Proteomes" id="UP000053405">
    <property type="component" value="Unassembled WGS sequence"/>
</dbReference>
<reference evidence="1 2" key="1">
    <citation type="submission" date="2012-12" db="EMBL/GenBank/DDBJ databases">
        <title>Whole genome shotgun sequence of Gordonia hirsuta NBRC 16056.</title>
        <authorList>
            <person name="Isaki-Nakamura S."/>
            <person name="Hosoyama A."/>
            <person name="Tsuchikane K."/>
            <person name="Katsumata H."/>
            <person name="Baba S."/>
            <person name="Yamazaki S."/>
            <person name="Fujita N."/>
        </authorList>
    </citation>
    <scope>NUCLEOTIDE SEQUENCE [LARGE SCALE GENOMIC DNA]</scope>
    <source>
        <strain evidence="1 2">NBRC 16056</strain>
    </source>
</reference>
<evidence type="ECO:0000313" key="2">
    <source>
        <dbReference type="Proteomes" id="UP000053405"/>
    </source>
</evidence>
<dbReference type="eggNOG" id="ENOG5031WB0">
    <property type="taxonomic scope" value="Bacteria"/>
</dbReference>
<organism evidence="1 2">
    <name type="scientific">Gordonia hirsuta DSM 44140 = NBRC 16056</name>
    <dbReference type="NCBI Taxonomy" id="1121927"/>
    <lineage>
        <taxon>Bacteria</taxon>
        <taxon>Bacillati</taxon>
        <taxon>Actinomycetota</taxon>
        <taxon>Actinomycetes</taxon>
        <taxon>Mycobacteriales</taxon>
        <taxon>Gordoniaceae</taxon>
        <taxon>Gordonia</taxon>
    </lineage>
</organism>
<dbReference type="STRING" id="1121927.GOHSU_04_01930"/>
<gene>
    <name evidence="1" type="ORF">GOHSU_04_01930</name>
</gene>
<dbReference type="EMBL" id="BANT01000004">
    <property type="protein sequence ID" value="GAC56323.1"/>
    <property type="molecule type" value="Genomic_DNA"/>
</dbReference>